<dbReference type="Pfam" id="PF10646">
    <property type="entry name" value="Germane"/>
    <property type="match status" value="1"/>
</dbReference>
<keyword evidence="4" id="KW-1185">Reference proteome</keyword>
<dbReference type="InterPro" id="IPR059026">
    <property type="entry name" value="LpqB_N"/>
</dbReference>
<proteinExistence type="predicted"/>
<evidence type="ECO:0000259" key="2">
    <source>
        <dbReference type="SMART" id="SM00909"/>
    </source>
</evidence>
<protein>
    <submittedName>
        <fullName evidence="3">LpqB family beta-propeller domain-containing protein</fullName>
    </submittedName>
</protein>
<dbReference type="Proteomes" id="UP001172738">
    <property type="component" value="Unassembled WGS sequence"/>
</dbReference>
<dbReference type="RefSeq" id="WP_301125554.1">
    <property type="nucleotide sequence ID" value="NZ_JAUHPV010000001.1"/>
</dbReference>
<name>A0ABT8FXR3_9MICO</name>
<comment type="caution">
    <text evidence="3">The sequence shown here is derived from an EMBL/GenBank/DDBJ whole genome shotgun (WGS) entry which is preliminary data.</text>
</comment>
<gene>
    <name evidence="3" type="ORF">QQX04_01635</name>
</gene>
<feature type="chain" id="PRO_5045605381" evidence="1">
    <location>
        <begin position="25"/>
        <end position="576"/>
    </location>
</feature>
<sequence>MRTRLWAALAAVALLAGCASIPTSGPVRPGITTDPEQQSFEFLAEGPSVGDTPQQIITGFISALPQGFDTDFQIAREYLTPGASRDWDPLESLVVFGSGDFVGAWDEDGTAVVYSVPLAATLDAHGRLVEAAVGEETTLDFSVVQDASGEWRIASLADGALIAESTFENLFREVNLVFASQDGSSEVVETRWVADAFAPTRAASELVMGPSPWLSDAVLSGFSSAAALEVGTVVVTDGEALVPLVSEAAEETAGAGLGLAQMERTLTALPTVTDVQMTLGGVPVESAADVMLEPPDVPSEEAAAIVGSRLGLWNGSELRVTPDSAGAIPSRANGLAQSYSGRQTAFLVGGSRLVVTDALSGRLSSLVPSAGVGDAPDEPMPLDTLLTGSDLVSPSYDGHGWLWTAESEGGGVIALDAESGGGERADLSAEWLTARVIEALAVSRDGARLVISSTVAGQPVLEVTGIVRNDAGVPVSLTTPLQIGVSSGVAVDLAWVDSTTVAALGVSVDEGITPVWIVGVGGFTEAVSAATDTVAMTARSGLTSLTVVTGDAEALARSGTGWTPVVDGVVELAYAG</sequence>
<feature type="domain" description="GerMN" evidence="2">
    <location>
        <begin position="199"/>
        <end position="288"/>
    </location>
</feature>
<dbReference type="InterPro" id="IPR019606">
    <property type="entry name" value="GerMN"/>
</dbReference>
<dbReference type="SUPFAM" id="SSF69304">
    <property type="entry name" value="Tricorn protease N-terminal domain"/>
    <property type="match status" value="1"/>
</dbReference>
<organism evidence="3 4">
    <name type="scientific">Demequina zhanjiangensis</name>
    <dbReference type="NCBI Taxonomy" id="3051659"/>
    <lineage>
        <taxon>Bacteria</taxon>
        <taxon>Bacillati</taxon>
        <taxon>Actinomycetota</taxon>
        <taxon>Actinomycetes</taxon>
        <taxon>Micrococcales</taxon>
        <taxon>Demequinaceae</taxon>
        <taxon>Demequina</taxon>
    </lineage>
</organism>
<evidence type="ECO:0000256" key="1">
    <source>
        <dbReference type="SAM" id="SignalP"/>
    </source>
</evidence>
<dbReference type="EMBL" id="JAUHPV010000001">
    <property type="protein sequence ID" value="MDN4471690.1"/>
    <property type="molecule type" value="Genomic_DNA"/>
</dbReference>
<reference evidence="3" key="1">
    <citation type="submission" date="2023-06" db="EMBL/GenBank/DDBJ databases">
        <title>SYSU T00b26.</title>
        <authorList>
            <person name="Gao L."/>
            <person name="Fang B.-Z."/>
            <person name="Li W.-J."/>
        </authorList>
    </citation>
    <scope>NUCLEOTIDE SEQUENCE</scope>
    <source>
        <strain evidence="3">SYSU T00b26</strain>
    </source>
</reference>
<evidence type="ECO:0000313" key="4">
    <source>
        <dbReference type="Proteomes" id="UP001172738"/>
    </source>
</evidence>
<keyword evidence="1" id="KW-0732">Signal</keyword>
<accession>A0ABT8FXR3</accession>
<dbReference type="Pfam" id="PF25976">
    <property type="entry name" value="LpqB_N"/>
    <property type="match status" value="1"/>
</dbReference>
<feature type="signal peptide" evidence="1">
    <location>
        <begin position="1"/>
        <end position="24"/>
    </location>
</feature>
<evidence type="ECO:0000313" key="3">
    <source>
        <dbReference type="EMBL" id="MDN4471690.1"/>
    </source>
</evidence>
<dbReference type="PROSITE" id="PS51257">
    <property type="entry name" value="PROKAR_LIPOPROTEIN"/>
    <property type="match status" value="1"/>
</dbReference>
<dbReference type="SMART" id="SM00909">
    <property type="entry name" value="Germane"/>
    <property type="match status" value="1"/>
</dbReference>